<name>A0AC61L6F9_9EURY</name>
<sequence length="79" mass="9041">MWKHFVQFIALFSFLFSWYIALMDTLALGQYYSTDPLVTPQLHRELTHSMPQNTLTNMLGRELHSLIGTAKAVVKSIIG</sequence>
<comment type="caution">
    <text evidence="1">The sequence shown here is derived from an EMBL/GenBank/DDBJ whole genome shotgun (WGS) entry which is preliminary data.</text>
</comment>
<organism evidence="1 2">
    <name type="scientific">Candidatus Methanogaster sp</name>
    <dbReference type="NCBI Taxonomy" id="3386292"/>
    <lineage>
        <taxon>Archaea</taxon>
        <taxon>Methanobacteriati</taxon>
        <taxon>Methanobacteriota</taxon>
        <taxon>Stenosarchaea group</taxon>
        <taxon>Methanomicrobia</taxon>
        <taxon>Methanosarcinales</taxon>
        <taxon>ANME-2 cluster</taxon>
        <taxon>Candidatus Methanogasteraceae</taxon>
        <taxon>Candidatus Methanogaster</taxon>
    </lineage>
</organism>
<proteinExistence type="predicted"/>
<gene>
    <name evidence="1" type="ORF">C4B59_01975</name>
</gene>
<evidence type="ECO:0000313" key="2">
    <source>
        <dbReference type="Proteomes" id="UP000248329"/>
    </source>
</evidence>
<accession>A0AC61L6F9</accession>
<evidence type="ECO:0000313" key="1">
    <source>
        <dbReference type="EMBL" id="PXF62010.1"/>
    </source>
</evidence>
<dbReference type="EMBL" id="PQXF01000002">
    <property type="protein sequence ID" value="PXF62010.1"/>
    <property type="molecule type" value="Genomic_DNA"/>
</dbReference>
<protein>
    <submittedName>
        <fullName evidence="1">Uncharacterized protein</fullName>
    </submittedName>
</protein>
<reference evidence="1" key="1">
    <citation type="submission" date="2018-01" db="EMBL/GenBank/DDBJ databases">
        <authorList>
            <person name="Krukenberg V."/>
        </authorList>
    </citation>
    <scope>NUCLEOTIDE SEQUENCE</scope>
    <source>
        <strain evidence="1">E20ANME2</strain>
    </source>
</reference>
<dbReference type="Proteomes" id="UP000248329">
    <property type="component" value="Unassembled WGS sequence"/>
</dbReference>